<reference evidence="2 3" key="1">
    <citation type="submission" date="2015-01" db="EMBL/GenBank/DDBJ databases">
        <title>Evolution of Trichinella species and genotypes.</title>
        <authorList>
            <person name="Korhonen P.K."/>
            <person name="Edoardo P."/>
            <person name="Giuseppe L.R."/>
            <person name="Gasser R.B."/>
        </authorList>
    </citation>
    <scope>NUCLEOTIDE SEQUENCE [LARGE SCALE GENOMIC DNA]</scope>
    <source>
        <strain evidence="2">ISS1029</strain>
    </source>
</reference>
<gene>
    <name evidence="2" type="ORF">T11_17631</name>
</gene>
<organism evidence="2 3">
    <name type="scientific">Trichinella zimbabwensis</name>
    <dbReference type="NCBI Taxonomy" id="268475"/>
    <lineage>
        <taxon>Eukaryota</taxon>
        <taxon>Metazoa</taxon>
        <taxon>Ecdysozoa</taxon>
        <taxon>Nematoda</taxon>
        <taxon>Enoplea</taxon>
        <taxon>Dorylaimia</taxon>
        <taxon>Trichinellida</taxon>
        <taxon>Trichinellidae</taxon>
        <taxon>Trichinella</taxon>
    </lineage>
</organism>
<dbReference type="InterPro" id="IPR029526">
    <property type="entry name" value="PGBD"/>
</dbReference>
<keyword evidence="3" id="KW-1185">Reference proteome</keyword>
<accession>A0A0V1HT09</accession>
<feature type="domain" description="PiggyBac transposable element-derived protein" evidence="1">
    <location>
        <begin position="6"/>
        <end position="68"/>
    </location>
</feature>
<sequence length="82" mass="9423">MAITKKLYKPFPSLNDDQQLVPTPGRNTFRQYLLRKPDTFGIKLFWCFDAGTSYPLPGEIYVGRQPGQKVLTNVAHQVKRLI</sequence>
<evidence type="ECO:0000313" key="2">
    <source>
        <dbReference type="EMBL" id="KRZ13864.1"/>
    </source>
</evidence>
<dbReference type="OrthoDB" id="10057959at2759"/>
<dbReference type="AlphaFoldDB" id="A0A0V1HT09"/>
<dbReference type="EMBL" id="JYDP01000029">
    <property type="protein sequence ID" value="KRZ13864.1"/>
    <property type="molecule type" value="Genomic_DNA"/>
</dbReference>
<evidence type="ECO:0000313" key="3">
    <source>
        <dbReference type="Proteomes" id="UP000055024"/>
    </source>
</evidence>
<evidence type="ECO:0000259" key="1">
    <source>
        <dbReference type="Pfam" id="PF13843"/>
    </source>
</evidence>
<dbReference type="Proteomes" id="UP000055024">
    <property type="component" value="Unassembled WGS sequence"/>
</dbReference>
<name>A0A0V1HT09_9BILA</name>
<comment type="caution">
    <text evidence="2">The sequence shown here is derived from an EMBL/GenBank/DDBJ whole genome shotgun (WGS) entry which is preliminary data.</text>
</comment>
<proteinExistence type="predicted"/>
<protein>
    <recommendedName>
        <fullName evidence="1">PiggyBac transposable element-derived protein domain-containing protein</fullName>
    </recommendedName>
</protein>
<dbReference type="Pfam" id="PF13843">
    <property type="entry name" value="DDE_Tnp_1_7"/>
    <property type="match status" value="1"/>
</dbReference>
<dbReference type="STRING" id="268475.A0A0V1HT09"/>